<evidence type="ECO:0000256" key="4">
    <source>
        <dbReference type="ARBA" id="ARBA00023157"/>
    </source>
</evidence>
<dbReference type="Pfam" id="PF01083">
    <property type="entry name" value="Cutinase"/>
    <property type="match status" value="1"/>
</dbReference>
<keyword evidence="5" id="KW-0732">Signal</keyword>
<dbReference type="PANTHER" id="PTHR33630">
    <property type="entry name" value="CUTINASE RV1984C-RELATED-RELATED"/>
    <property type="match status" value="1"/>
</dbReference>
<protein>
    <submittedName>
        <fullName evidence="6">Cutinase family protein</fullName>
    </submittedName>
</protein>
<dbReference type="PANTHER" id="PTHR33630:SF9">
    <property type="entry name" value="CUTINASE 4"/>
    <property type="match status" value="1"/>
</dbReference>
<keyword evidence="7" id="KW-1185">Reference proteome</keyword>
<evidence type="ECO:0000256" key="3">
    <source>
        <dbReference type="ARBA" id="ARBA00022801"/>
    </source>
</evidence>
<gene>
    <name evidence="6" type="ORF">L8U60_00185</name>
</gene>
<comment type="similarity">
    <text evidence="1">Belongs to the cutinase family.</text>
</comment>
<evidence type="ECO:0000256" key="2">
    <source>
        <dbReference type="ARBA" id="ARBA00022487"/>
    </source>
</evidence>
<dbReference type="InterPro" id="IPR029058">
    <property type="entry name" value="AB_hydrolase_fold"/>
</dbReference>
<evidence type="ECO:0000256" key="1">
    <source>
        <dbReference type="ARBA" id="ARBA00007534"/>
    </source>
</evidence>
<evidence type="ECO:0000313" key="6">
    <source>
        <dbReference type="EMBL" id="MCZ9292905.1"/>
    </source>
</evidence>
<dbReference type="RefSeq" id="WP_269964377.1">
    <property type="nucleotide sequence ID" value="NZ_JAKMUS010000001.1"/>
</dbReference>
<dbReference type="SMART" id="SM01110">
    <property type="entry name" value="Cutinase"/>
    <property type="match status" value="1"/>
</dbReference>
<name>A0A9X3LRK6_9CORY</name>
<dbReference type="InterPro" id="IPR000675">
    <property type="entry name" value="Cutinase/axe"/>
</dbReference>
<evidence type="ECO:0000256" key="5">
    <source>
        <dbReference type="SAM" id="SignalP"/>
    </source>
</evidence>
<accession>A0A9X3LRK6</accession>
<dbReference type="Gene3D" id="3.40.50.1820">
    <property type="entry name" value="alpha/beta hydrolase"/>
    <property type="match status" value="1"/>
</dbReference>
<feature type="chain" id="PRO_5040969799" evidence="5">
    <location>
        <begin position="23"/>
        <end position="289"/>
    </location>
</feature>
<keyword evidence="3" id="KW-0378">Hydrolase</keyword>
<organism evidence="6 7">
    <name type="scientific">Corynebacterium meitnerae</name>
    <dbReference type="NCBI Taxonomy" id="2913498"/>
    <lineage>
        <taxon>Bacteria</taxon>
        <taxon>Bacillati</taxon>
        <taxon>Actinomycetota</taxon>
        <taxon>Actinomycetes</taxon>
        <taxon>Mycobacteriales</taxon>
        <taxon>Corynebacteriaceae</taxon>
        <taxon>Corynebacterium</taxon>
    </lineage>
</organism>
<sequence length="289" mass="30875">MLRRKIAAAAIAVATAFGSTFAITPEAQAQDVAALIASPNVTKCSEEFLIAVPGGGTTFSFLPEKAPVGAKVTEVATDVYYRTGGRIQPVWIAYPSVPFLVMSYKDSSAKGYEKAASTMRRLANMCPNAKFSITGYSEGADIGAQLINNISHGRGPIPAEKFTKAALISNPRLGDNGGVFAMGATAEHRGGLETPPGGYGELGSRTMDLCFVDDSVCALPEEWRAHVSPVVRSATFRGEFALSHFVSIIMQTAPHTLPDLVGLYNHTQYGTPAFNTAVNWILQREVRED</sequence>
<feature type="signal peptide" evidence="5">
    <location>
        <begin position="1"/>
        <end position="22"/>
    </location>
</feature>
<evidence type="ECO:0000313" key="7">
    <source>
        <dbReference type="Proteomes" id="UP001146468"/>
    </source>
</evidence>
<dbReference type="AlphaFoldDB" id="A0A9X3LRK6"/>
<dbReference type="SUPFAM" id="SSF53474">
    <property type="entry name" value="alpha/beta-Hydrolases"/>
    <property type="match status" value="1"/>
</dbReference>
<keyword evidence="2" id="KW-0719">Serine esterase</keyword>
<dbReference type="Proteomes" id="UP001146468">
    <property type="component" value="Unassembled WGS sequence"/>
</dbReference>
<reference evidence="6" key="1">
    <citation type="submission" date="2022-02" db="EMBL/GenBank/DDBJ databases">
        <title>Corynebacterium sp. from urogenital microbiome.</title>
        <authorList>
            <person name="Cappelli E.A."/>
            <person name="Ribeiro T.G."/>
            <person name="Peixe L."/>
        </authorList>
    </citation>
    <scope>NUCLEOTIDE SEQUENCE</scope>
    <source>
        <strain evidence="6">C8Ua_172</strain>
    </source>
</reference>
<proteinExistence type="inferred from homology"/>
<comment type="caution">
    <text evidence="6">The sequence shown here is derived from an EMBL/GenBank/DDBJ whole genome shotgun (WGS) entry which is preliminary data.</text>
</comment>
<dbReference type="GO" id="GO:0052689">
    <property type="term" value="F:carboxylic ester hydrolase activity"/>
    <property type="evidence" value="ECO:0007669"/>
    <property type="project" value="UniProtKB-KW"/>
</dbReference>
<dbReference type="EMBL" id="JAKMUS010000001">
    <property type="protein sequence ID" value="MCZ9292905.1"/>
    <property type="molecule type" value="Genomic_DNA"/>
</dbReference>
<keyword evidence="4" id="KW-1015">Disulfide bond</keyword>